<accession>A0A6C0HRY3</accession>
<evidence type="ECO:0000313" key="1">
    <source>
        <dbReference type="EMBL" id="QHT82673.1"/>
    </source>
</evidence>
<organism evidence="1">
    <name type="scientific">viral metagenome</name>
    <dbReference type="NCBI Taxonomy" id="1070528"/>
    <lineage>
        <taxon>unclassified sequences</taxon>
        <taxon>metagenomes</taxon>
        <taxon>organismal metagenomes</taxon>
    </lineage>
</organism>
<name>A0A6C0HRY3_9ZZZZ</name>
<sequence>MSNQTFKNKIPTELLFELLDNICSKNDKYYIINNDSYKKGIFAKSILCFFEKCKPYYHLSKQKYLERKLTYNTFTTVLRQICNFNKITYTSQIKYDKSNYNIIYYVYFANI</sequence>
<protein>
    <submittedName>
        <fullName evidence="1">Uncharacterized protein</fullName>
    </submittedName>
</protein>
<proteinExistence type="predicted"/>
<reference evidence="1" key="1">
    <citation type="journal article" date="2020" name="Nature">
        <title>Giant virus diversity and host interactions through global metagenomics.</title>
        <authorList>
            <person name="Schulz F."/>
            <person name="Roux S."/>
            <person name="Paez-Espino D."/>
            <person name="Jungbluth S."/>
            <person name="Walsh D.A."/>
            <person name="Denef V.J."/>
            <person name="McMahon K.D."/>
            <person name="Konstantinidis K.T."/>
            <person name="Eloe-Fadrosh E.A."/>
            <person name="Kyrpides N.C."/>
            <person name="Woyke T."/>
        </authorList>
    </citation>
    <scope>NUCLEOTIDE SEQUENCE</scope>
    <source>
        <strain evidence="1">GVMAG-M-3300023184-165</strain>
    </source>
</reference>
<dbReference type="AlphaFoldDB" id="A0A6C0HRY3"/>
<dbReference type="EMBL" id="MN740003">
    <property type="protein sequence ID" value="QHT82673.1"/>
    <property type="molecule type" value="Genomic_DNA"/>
</dbReference>